<comment type="caution">
    <text evidence="1">The sequence shown here is derived from an EMBL/GenBank/DDBJ whole genome shotgun (WGS) entry which is preliminary data.</text>
</comment>
<dbReference type="AlphaFoldDB" id="A0A4Z2IJ14"/>
<proteinExistence type="predicted"/>
<sequence>MPVMVTRPRAASEKYQREKFSSWLWKSSRYTASWGRSRRSPSCRLCPERCRDDTRRRIICRENVVIDDRLPTGNGELVYCHSNGTPPTPKWKKVSKSERERIGVTVRDDGEFW</sequence>
<evidence type="ECO:0000313" key="2">
    <source>
        <dbReference type="Proteomes" id="UP000314294"/>
    </source>
</evidence>
<keyword evidence="2" id="KW-1185">Reference proteome</keyword>
<organism evidence="1 2">
    <name type="scientific">Liparis tanakae</name>
    <name type="common">Tanaka's snailfish</name>
    <dbReference type="NCBI Taxonomy" id="230148"/>
    <lineage>
        <taxon>Eukaryota</taxon>
        <taxon>Metazoa</taxon>
        <taxon>Chordata</taxon>
        <taxon>Craniata</taxon>
        <taxon>Vertebrata</taxon>
        <taxon>Euteleostomi</taxon>
        <taxon>Actinopterygii</taxon>
        <taxon>Neopterygii</taxon>
        <taxon>Teleostei</taxon>
        <taxon>Neoteleostei</taxon>
        <taxon>Acanthomorphata</taxon>
        <taxon>Eupercaria</taxon>
        <taxon>Perciformes</taxon>
        <taxon>Cottioidei</taxon>
        <taxon>Cottales</taxon>
        <taxon>Liparidae</taxon>
        <taxon>Liparis</taxon>
    </lineage>
</organism>
<reference evidence="1 2" key="1">
    <citation type="submission" date="2019-03" db="EMBL/GenBank/DDBJ databases">
        <title>First draft genome of Liparis tanakae, snailfish: a comprehensive survey of snailfish specific genes.</title>
        <authorList>
            <person name="Kim W."/>
            <person name="Song I."/>
            <person name="Jeong J.-H."/>
            <person name="Kim D."/>
            <person name="Kim S."/>
            <person name="Ryu S."/>
            <person name="Song J.Y."/>
            <person name="Lee S.K."/>
        </authorList>
    </citation>
    <scope>NUCLEOTIDE SEQUENCE [LARGE SCALE GENOMIC DNA]</scope>
    <source>
        <tissue evidence="1">Muscle</tissue>
    </source>
</reference>
<protein>
    <submittedName>
        <fullName evidence="1">Calpain-5</fullName>
    </submittedName>
</protein>
<name>A0A4Z2IJ14_9TELE</name>
<evidence type="ECO:0000313" key="1">
    <source>
        <dbReference type="EMBL" id="TNN77765.1"/>
    </source>
</evidence>
<accession>A0A4Z2IJ14</accession>
<dbReference type="EMBL" id="SRLO01000080">
    <property type="protein sequence ID" value="TNN77765.1"/>
    <property type="molecule type" value="Genomic_DNA"/>
</dbReference>
<dbReference type="Proteomes" id="UP000314294">
    <property type="component" value="Unassembled WGS sequence"/>
</dbReference>
<gene>
    <name evidence="1" type="primary">Capn5_5</name>
    <name evidence="1" type="ORF">EYF80_012063</name>
</gene>